<evidence type="ECO:0000256" key="4">
    <source>
        <dbReference type="ARBA" id="ARBA00022989"/>
    </source>
</evidence>
<keyword evidence="5 6" id="KW-0472">Membrane</keyword>
<dbReference type="InterPro" id="IPR011701">
    <property type="entry name" value="MFS"/>
</dbReference>
<protein>
    <recommendedName>
        <fullName evidence="9">Transporter, major facilitator family protein</fullName>
    </recommendedName>
</protein>
<dbReference type="SUPFAM" id="SSF103473">
    <property type="entry name" value="MFS general substrate transporter"/>
    <property type="match status" value="1"/>
</dbReference>
<dbReference type="Gene3D" id="1.20.1250.20">
    <property type="entry name" value="MFS general substrate transporter like domains"/>
    <property type="match status" value="1"/>
</dbReference>
<evidence type="ECO:0000256" key="5">
    <source>
        <dbReference type="ARBA" id="ARBA00023136"/>
    </source>
</evidence>
<feature type="transmembrane region" description="Helical" evidence="6">
    <location>
        <begin position="325"/>
        <end position="345"/>
    </location>
</feature>
<feature type="transmembrane region" description="Helical" evidence="6">
    <location>
        <begin position="163"/>
        <end position="183"/>
    </location>
</feature>
<feature type="transmembrane region" description="Helical" evidence="6">
    <location>
        <begin position="270"/>
        <end position="288"/>
    </location>
</feature>
<evidence type="ECO:0000256" key="3">
    <source>
        <dbReference type="ARBA" id="ARBA00022692"/>
    </source>
</evidence>
<gene>
    <name evidence="7" type="primary">Necator_chrII.g7394</name>
    <name evidence="7" type="ORF">RB195_019601</name>
</gene>
<keyword evidence="2" id="KW-0813">Transport</keyword>
<dbReference type="EMBL" id="JAVFWL010000002">
    <property type="protein sequence ID" value="KAK6737006.1"/>
    <property type="molecule type" value="Genomic_DNA"/>
</dbReference>
<dbReference type="Pfam" id="PF07690">
    <property type="entry name" value="MFS_1"/>
    <property type="match status" value="2"/>
</dbReference>
<evidence type="ECO:0008006" key="9">
    <source>
        <dbReference type="Google" id="ProtNLM"/>
    </source>
</evidence>
<feature type="transmembrane region" description="Helical" evidence="6">
    <location>
        <begin position="131"/>
        <end position="151"/>
    </location>
</feature>
<name>A0ABR1CIH7_NECAM</name>
<evidence type="ECO:0000256" key="6">
    <source>
        <dbReference type="SAM" id="Phobius"/>
    </source>
</evidence>
<feature type="transmembrane region" description="Helical" evidence="6">
    <location>
        <begin position="94"/>
        <end position="119"/>
    </location>
</feature>
<keyword evidence="8" id="KW-1185">Reference proteome</keyword>
<evidence type="ECO:0000313" key="7">
    <source>
        <dbReference type="EMBL" id="KAK6737006.1"/>
    </source>
</evidence>
<dbReference type="InterPro" id="IPR036259">
    <property type="entry name" value="MFS_trans_sf"/>
</dbReference>
<dbReference type="InterPro" id="IPR051068">
    <property type="entry name" value="MFS_Domain-Containing_Protein"/>
</dbReference>
<feature type="transmembrane region" description="Helical" evidence="6">
    <location>
        <begin position="225"/>
        <end position="250"/>
    </location>
</feature>
<comment type="caution">
    <text evidence="7">The sequence shown here is derived from an EMBL/GenBank/DDBJ whole genome shotgun (WGS) entry which is preliminary data.</text>
</comment>
<dbReference type="PANTHER" id="PTHR23510:SF3">
    <property type="entry name" value="MAJOR FACILITATOR SUPERFAMILY DOMAIN-CONTAINING PROTEIN 8"/>
    <property type="match status" value="1"/>
</dbReference>
<dbReference type="Proteomes" id="UP001303046">
    <property type="component" value="Unassembled WGS sequence"/>
</dbReference>
<feature type="transmembrane region" description="Helical" evidence="6">
    <location>
        <begin position="439"/>
        <end position="464"/>
    </location>
</feature>
<evidence type="ECO:0000256" key="1">
    <source>
        <dbReference type="ARBA" id="ARBA00004127"/>
    </source>
</evidence>
<sequence length="550" mass="60775">MKIGDIKLSAALDEISTLKKGCVHSNSLNDSNFVKSKHRQDCNFVNGIKSTLHCCHHWRNPIVGQMNKIKDACEESSFPKKEKSEEPATPWTSVYVAGACAFIQAAQFSIFFSSMWPYLRKLNPHAEETQFGYIVALYSFGQCISAPSFGYWSNRIEQVRIPLLTGFCFMITGNFLYLLLSFFPPQNVVLGMAIARFIAGCGTGNMSLLRAYASTSSSRSDRSRAIACVSGGIATGTMIGPGFQLLFTPLGPDGIHILPFFRLNIYNSPALFSLLLSVAGVVVLIFAFEERYDVLKADAAKATTKLPPPCAIAISVCVATRFIQIYATTTVGTIGSAFSMLMFSFNKEEAVTANATAHLIAGTIGAALYFILIIFNLFKWVPPRISSLLCLCIYASLFVVSYSWPFLPNKVKMSVNGSDWGCYSDRFDWCENLTEVSPWIYYTFYVLVFGFAASIMNVAVTTLYSEIIGPRRQGTLQGVFQLAGSTGRMVAPLTISILYSKYGPRVPWITEVVQICAIILLWIVFRHKMVPLKIEQNENNPPAGRSSVHS</sequence>
<keyword evidence="4 6" id="KW-1133">Transmembrane helix</keyword>
<evidence type="ECO:0000313" key="8">
    <source>
        <dbReference type="Proteomes" id="UP001303046"/>
    </source>
</evidence>
<feature type="transmembrane region" description="Helical" evidence="6">
    <location>
        <begin position="357"/>
        <end position="378"/>
    </location>
</feature>
<feature type="transmembrane region" description="Helical" evidence="6">
    <location>
        <begin position="189"/>
        <end position="213"/>
    </location>
</feature>
<feature type="transmembrane region" description="Helical" evidence="6">
    <location>
        <begin position="476"/>
        <end position="500"/>
    </location>
</feature>
<proteinExistence type="predicted"/>
<keyword evidence="3 6" id="KW-0812">Transmembrane</keyword>
<accession>A0ABR1CIH7</accession>
<feature type="transmembrane region" description="Helical" evidence="6">
    <location>
        <begin position="506"/>
        <end position="525"/>
    </location>
</feature>
<feature type="transmembrane region" description="Helical" evidence="6">
    <location>
        <begin position="385"/>
        <end position="404"/>
    </location>
</feature>
<dbReference type="PANTHER" id="PTHR23510">
    <property type="entry name" value="INNER MEMBRANE TRANSPORT PROTEIN YAJR"/>
    <property type="match status" value="1"/>
</dbReference>
<dbReference type="CDD" id="cd17326">
    <property type="entry name" value="MFS_MFSD8"/>
    <property type="match status" value="1"/>
</dbReference>
<reference evidence="7 8" key="1">
    <citation type="submission" date="2023-08" db="EMBL/GenBank/DDBJ databases">
        <title>A Necator americanus chromosomal reference genome.</title>
        <authorList>
            <person name="Ilik V."/>
            <person name="Petrzelkova K.J."/>
            <person name="Pardy F."/>
            <person name="Fuh T."/>
            <person name="Niatou-Singa F.S."/>
            <person name="Gouil Q."/>
            <person name="Baker L."/>
            <person name="Ritchie M.E."/>
            <person name="Jex A.R."/>
            <person name="Gazzola D."/>
            <person name="Li H."/>
            <person name="Toshio Fujiwara R."/>
            <person name="Zhan B."/>
            <person name="Aroian R.V."/>
            <person name="Pafco B."/>
            <person name="Schwarz E.M."/>
        </authorList>
    </citation>
    <scope>NUCLEOTIDE SEQUENCE [LARGE SCALE GENOMIC DNA]</scope>
    <source>
        <strain evidence="7 8">Aroian</strain>
        <tissue evidence="7">Whole animal</tissue>
    </source>
</reference>
<evidence type="ECO:0000256" key="2">
    <source>
        <dbReference type="ARBA" id="ARBA00022448"/>
    </source>
</evidence>
<comment type="subcellular location">
    <subcellularLocation>
        <location evidence="1">Endomembrane system</location>
        <topology evidence="1">Multi-pass membrane protein</topology>
    </subcellularLocation>
</comment>
<organism evidence="7 8">
    <name type="scientific">Necator americanus</name>
    <name type="common">Human hookworm</name>
    <dbReference type="NCBI Taxonomy" id="51031"/>
    <lineage>
        <taxon>Eukaryota</taxon>
        <taxon>Metazoa</taxon>
        <taxon>Ecdysozoa</taxon>
        <taxon>Nematoda</taxon>
        <taxon>Chromadorea</taxon>
        <taxon>Rhabditida</taxon>
        <taxon>Rhabditina</taxon>
        <taxon>Rhabditomorpha</taxon>
        <taxon>Strongyloidea</taxon>
        <taxon>Ancylostomatidae</taxon>
        <taxon>Bunostominae</taxon>
        <taxon>Necator</taxon>
    </lineage>
</organism>